<sequence>MAEYAAFQRNHPKEMLEARKMLELKCRLEENVNIIFQSPRDGCLCKEKASAGIGIVSIKKFYELIFKPYLIYSKMRRTKYCMRMAYMKVKNMEKELVSSSKHIKSVEVVLDWLLKDFTDIKRIVSMVAEQIEAMKRFKTDLKECQKEKKHAENLHLDVEVYKLIKSSYRPSLSSSGTNLVSRSSDAFYQI</sequence>
<evidence type="ECO:0000313" key="3">
    <source>
        <dbReference type="Proteomes" id="UP001054945"/>
    </source>
</evidence>
<proteinExistence type="predicted"/>
<dbReference type="Proteomes" id="UP001054945">
    <property type="component" value="Unassembled WGS sequence"/>
</dbReference>
<accession>A0AAV4Q8E7</accession>
<keyword evidence="1" id="KW-0175">Coiled coil</keyword>
<evidence type="ECO:0000256" key="1">
    <source>
        <dbReference type="SAM" id="Coils"/>
    </source>
</evidence>
<feature type="coiled-coil region" evidence="1">
    <location>
        <begin position="127"/>
        <end position="154"/>
    </location>
</feature>
<dbReference type="AlphaFoldDB" id="A0AAV4Q8E7"/>
<reference evidence="2 3" key="1">
    <citation type="submission" date="2021-06" db="EMBL/GenBank/DDBJ databases">
        <title>Caerostris extrusa draft genome.</title>
        <authorList>
            <person name="Kono N."/>
            <person name="Arakawa K."/>
        </authorList>
    </citation>
    <scope>NUCLEOTIDE SEQUENCE [LARGE SCALE GENOMIC DNA]</scope>
</reference>
<gene>
    <name evidence="2" type="ORF">CEXT_580641</name>
</gene>
<dbReference type="EMBL" id="BPLR01005873">
    <property type="protein sequence ID" value="GIY05745.1"/>
    <property type="molecule type" value="Genomic_DNA"/>
</dbReference>
<evidence type="ECO:0000313" key="2">
    <source>
        <dbReference type="EMBL" id="GIY05745.1"/>
    </source>
</evidence>
<name>A0AAV4Q8E7_CAEEX</name>
<keyword evidence="3" id="KW-1185">Reference proteome</keyword>
<comment type="caution">
    <text evidence="2">The sequence shown here is derived from an EMBL/GenBank/DDBJ whole genome shotgun (WGS) entry which is preliminary data.</text>
</comment>
<protein>
    <submittedName>
        <fullName evidence="2">Uncharacterized protein</fullName>
    </submittedName>
</protein>
<organism evidence="2 3">
    <name type="scientific">Caerostris extrusa</name>
    <name type="common">Bark spider</name>
    <name type="synonym">Caerostris bankana</name>
    <dbReference type="NCBI Taxonomy" id="172846"/>
    <lineage>
        <taxon>Eukaryota</taxon>
        <taxon>Metazoa</taxon>
        <taxon>Ecdysozoa</taxon>
        <taxon>Arthropoda</taxon>
        <taxon>Chelicerata</taxon>
        <taxon>Arachnida</taxon>
        <taxon>Araneae</taxon>
        <taxon>Araneomorphae</taxon>
        <taxon>Entelegynae</taxon>
        <taxon>Araneoidea</taxon>
        <taxon>Araneidae</taxon>
        <taxon>Caerostris</taxon>
    </lineage>
</organism>